<evidence type="ECO:0000256" key="1">
    <source>
        <dbReference type="SAM" id="MobiDB-lite"/>
    </source>
</evidence>
<dbReference type="AlphaFoldDB" id="A0A4Y2HMQ8"/>
<reference evidence="2 3" key="1">
    <citation type="journal article" date="2019" name="Sci. Rep.">
        <title>Orb-weaving spider Araneus ventricosus genome elucidates the spidroin gene catalogue.</title>
        <authorList>
            <person name="Kono N."/>
            <person name="Nakamura H."/>
            <person name="Ohtoshi R."/>
            <person name="Moran D.A.P."/>
            <person name="Shinohara A."/>
            <person name="Yoshida Y."/>
            <person name="Fujiwara M."/>
            <person name="Mori M."/>
            <person name="Tomita M."/>
            <person name="Arakawa K."/>
        </authorList>
    </citation>
    <scope>NUCLEOTIDE SEQUENCE [LARGE SCALE GENOMIC DNA]</scope>
</reference>
<accession>A0A4Y2HMQ8</accession>
<proteinExistence type="predicted"/>
<evidence type="ECO:0008006" key="4">
    <source>
        <dbReference type="Google" id="ProtNLM"/>
    </source>
</evidence>
<dbReference type="PANTHER" id="PTHR47326:SF1">
    <property type="entry name" value="HTH PSQ-TYPE DOMAIN-CONTAINING PROTEIN"/>
    <property type="match status" value="1"/>
</dbReference>
<feature type="region of interest" description="Disordered" evidence="1">
    <location>
        <begin position="1"/>
        <end position="36"/>
    </location>
</feature>
<protein>
    <recommendedName>
        <fullName evidence="4">DUF4817 domain-containing protein</fullName>
    </recommendedName>
</protein>
<dbReference type="Gene3D" id="3.30.420.10">
    <property type="entry name" value="Ribonuclease H-like superfamily/Ribonuclease H"/>
    <property type="match status" value="1"/>
</dbReference>
<dbReference type="GO" id="GO:0003676">
    <property type="term" value="F:nucleic acid binding"/>
    <property type="evidence" value="ECO:0007669"/>
    <property type="project" value="InterPro"/>
</dbReference>
<dbReference type="OrthoDB" id="7787442at2759"/>
<dbReference type="InterPro" id="IPR036397">
    <property type="entry name" value="RNaseH_sf"/>
</dbReference>
<dbReference type="PANTHER" id="PTHR47326">
    <property type="entry name" value="TRANSPOSABLE ELEMENT TC3 TRANSPOSASE-LIKE PROTEIN"/>
    <property type="match status" value="1"/>
</dbReference>
<keyword evidence="3" id="KW-1185">Reference proteome</keyword>
<organism evidence="2 3">
    <name type="scientific">Araneus ventricosus</name>
    <name type="common">Orbweaver spider</name>
    <name type="synonym">Epeira ventricosa</name>
    <dbReference type="NCBI Taxonomy" id="182803"/>
    <lineage>
        <taxon>Eukaryota</taxon>
        <taxon>Metazoa</taxon>
        <taxon>Ecdysozoa</taxon>
        <taxon>Arthropoda</taxon>
        <taxon>Chelicerata</taxon>
        <taxon>Arachnida</taxon>
        <taxon>Araneae</taxon>
        <taxon>Araneomorphae</taxon>
        <taxon>Entelegynae</taxon>
        <taxon>Araneoidea</taxon>
        <taxon>Araneidae</taxon>
        <taxon>Araneus</taxon>
    </lineage>
</organism>
<sequence>MSEGESSSPSSLPPPRGISLLHPSVGDEDAVERRPSDDLHLFLPGRGRKQIPSSSVEDVAISVVEASSQWPHYSVSVPVVSRVLDMPYSAVRKILRRILNFYPYKIKPIAGQGLRGQRYRDMLRDFVIPQLQQRGCLQNIIFMPDGTPHHIDCRVSSCHQLLRQHFTDARVISRHFPTPWPPLSVDITPCDFWLRGFLKDNIYRKRPASVPDLKDSVRLHVLDIPADSLLSAVENMVLRLEHIVEHEGGTH</sequence>
<dbReference type="EMBL" id="BGPR01002039">
    <property type="protein sequence ID" value="GBM66694.1"/>
    <property type="molecule type" value="Genomic_DNA"/>
</dbReference>
<evidence type="ECO:0000313" key="2">
    <source>
        <dbReference type="EMBL" id="GBM66694.1"/>
    </source>
</evidence>
<comment type="caution">
    <text evidence="2">The sequence shown here is derived from an EMBL/GenBank/DDBJ whole genome shotgun (WGS) entry which is preliminary data.</text>
</comment>
<name>A0A4Y2HMQ8_ARAVE</name>
<evidence type="ECO:0000313" key="3">
    <source>
        <dbReference type="Proteomes" id="UP000499080"/>
    </source>
</evidence>
<gene>
    <name evidence="2" type="ORF">AVEN_249517_1</name>
</gene>
<feature type="compositionally biased region" description="Low complexity" evidence="1">
    <location>
        <begin position="1"/>
        <end position="10"/>
    </location>
</feature>
<dbReference type="Proteomes" id="UP000499080">
    <property type="component" value="Unassembled WGS sequence"/>
</dbReference>